<dbReference type="OrthoDB" id="3430853at2"/>
<dbReference type="EMBL" id="MCOK01000001">
    <property type="protein sequence ID" value="OOC56786.1"/>
    <property type="molecule type" value="Genomic_DNA"/>
</dbReference>
<dbReference type="Proteomes" id="UP000189004">
    <property type="component" value="Unassembled WGS sequence"/>
</dbReference>
<feature type="transmembrane region" description="Helical" evidence="1">
    <location>
        <begin position="90"/>
        <end position="112"/>
    </location>
</feature>
<dbReference type="AlphaFoldDB" id="A0A1V3C8E7"/>
<organism evidence="3 4">
    <name type="scientific">Nocardiopsis sinuspersici</name>
    <dbReference type="NCBI Taxonomy" id="501010"/>
    <lineage>
        <taxon>Bacteria</taxon>
        <taxon>Bacillati</taxon>
        <taxon>Actinomycetota</taxon>
        <taxon>Actinomycetes</taxon>
        <taxon>Streptosporangiales</taxon>
        <taxon>Nocardiopsidaceae</taxon>
        <taxon>Nocardiopsis</taxon>
    </lineage>
</organism>
<feature type="transmembrane region" description="Helical" evidence="1">
    <location>
        <begin position="12"/>
        <end position="31"/>
    </location>
</feature>
<evidence type="ECO:0000313" key="2">
    <source>
        <dbReference type="EMBL" id="NYH53460.1"/>
    </source>
</evidence>
<feature type="transmembrane region" description="Helical" evidence="1">
    <location>
        <begin position="154"/>
        <end position="173"/>
    </location>
</feature>
<keyword evidence="1" id="KW-0472">Membrane</keyword>
<feature type="transmembrane region" description="Helical" evidence="1">
    <location>
        <begin position="180"/>
        <end position="199"/>
    </location>
</feature>
<feature type="transmembrane region" description="Helical" evidence="1">
    <location>
        <begin position="64"/>
        <end position="84"/>
    </location>
</feature>
<feature type="transmembrane region" description="Helical" evidence="1">
    <location>
        <begin position="124"/>
        <end position="148"/>
    </location>
</feature>
<name>A0A1V3C8E7_9ACTN</name>
<proteinExistence type="predicted"/>
<reference evidence="4" key="1">
    <citation type="submission" date="2016-08" db="EMBL/GenBank/DDBJ databases">
        <authorList>
            <person name="Tokovenko B."/>
            <person name="Kalinowski J."/>
        </authorList>
    </citation>
    <scope>NUCLEOTIDE SEQUENCE [LARGE SCALE GENOMIC DNA]</scope>
    <source>
        <strain evidence="4">UTMC102</strain>
    </source>
</reference>
<evidence type="ECO:0000313" key="3">
    <source>
        <dbReference type="EMBL" id="OOC56786.1"/>
    </source>
</evidence>
<protein>
    <submittedName>
        <fullName evidence="3">Uncharacterized protein</fullName>
    </submittedName>
</protein>
<accession>A0A7Z0BKR6</accession>
<dbReference type="Proteomes" id="UP000584931">
    <property type="component" value="Unassembled WGS sequence"/>
</dbReference>
<dbReference type="InterPro" id="IPR045393">
    <property type="entry name" value="DUF6518"/>
</dbReference>
<dbReference type="STRING" id="501010.NOSIN_25560"/>
<sequence>MDTTTKTTSPLVPLATAALGGLAVGALTSFAQGWLPFALQSLANSSGSWSAAAFLPALLATRRWVGVAAGVLALAAMVLGYDLASVLRGYSASVGMTLFWLTAAVTVGPVLGLGAESLRRRGAFAPWGVGVLCGVLIGEGVYGFLYVLETTSPVYWALSITGGGALLVWACLLRFPGVRPVLTAVAVTAVTATAFVFVYSGNPLRWWF</sequence>
<reference evidence="2 5" key="3">
    <citation type="submission" date="2020-07" db="EMBL/GenBank/DDBJ databases">
        <title>Sequencing the genomes of 1000 actinobacteria strains.</title>
        <authorList>
            <person name="Klenk H.-P."/>
        </authorList>
    </citation>
    <scope>NUCLEOTIDE SEQUENCE [LARGE SCALE GENOMIC DNA]</scope>
    <source>
        <strain evidence="2 5">DSM 45278</strain>
    </source>
</reference>
<evidence type="ECO:0000313" key="5">
    <source>
        <dbReference type="Proteomes" id="UP000584931"/>
    </source>
</evidence>
<gene>
    <name evidence="2" type="ORF">HNR06_003049</name>
    <name evidence="3" type="ORF">NOSIN_25560</name>
</gene>
<evidence type="ECO:0000313" key="4">
    <source>
        <dbReference type="Proteomes" id="UP000189004"/>
    </source>
</evidence>
<feature type="transmembrane region" description="Helical" evidence="1">
    <location>
        <begin position="37"/>
        <end position="57"/>
    </location>
</feature>
<evidence type="ECO:0000256" key="1">
    <source>
        <dbReference type="SAM" id="Phobius"/>
    </source>
</evidence>
<keyword evidence="1" id="KW-1133">Transmembrane helix</keyword>
<comment type="caution">
    <text evidence="3">The sequence shown here is derived from an EMBL/GenBank/DDBJ whole genome shotgun (WGS) entry which is preliminary data.</text>
</comment>
<dbReference type="EMBL" id="JACCHL010000001">
    <property type="protein sequence ID" value="NYH53460.1"/>
    <property type="molecule type" value="Genomic_DNA"/>
</dbReference>
<keyword evidence="4" id="KW-1185">Reference proteome</keyword>
<keyword evidence="1" id="KW-0812">Transmembrane</keyword>
<reference evidence="3" key="2">
    <citation type="submission" date="2016-08" db="EMBL/GenBank/DDBJ databases">
        <authorList>
            <person name="Seilhamer J.J."/>
        </authorList>
    </citation>
    <scope>NUCLEOTIDE SEQUENCE [LARGE SCALE GENOMIC DNA]</scope>
    <source>
        <strain evidence="3">UTMC102</strain>
    </source>
</reference>
<dbReference type="Pfam" id="PF20128">
    <property type="entry name" value="DUF6518"/>
    <property type="match status" value="1"/>
</dbReference>
<dbReference type="RefSeq" id="WP_077693226.1">
    <property type="nucleotide sequence ID" value="NZ_JACCHL010000001.1"/>
</dbReference>
<accession>A0A1V3C8E7</accession>